<evidence type="ECO:0000259" key="6">
    <source>
        <dbReference type="Pfam" id="PF04101"/>
    </source>
</evidence>
<evidence type="ECO:0000256" key="3">
    <source>
        <dbReference type="ARBA" id="ARBA00022676"/>
    </source>
</evidence>
<evidence type="ECO:0000256" key="5">
    <source>
        <dbReference type="ARBA" id="ARBA00047475"/>
    </source>
</evidence>
<keyword evidence="3" id="KW-0328">Glycosyltransferase</keyword>
<sequence length="204" mass="23838">MGILYYFEKVVNKNSLYFKRSCVVLVTFGTAILPFRRDHNYIETMFFVFEHYPKCTFKVRISTNKQSYNNIEITKKEKLLQQEILAKANTKLLISHCGQNSLNEAMYAGVPIICIPDGGDQFYNASIVEQLGIGIYIKVDYVNRNYQNFGRSLSFAIRDILNDKNEYQNKAEMLRENIFKISESRKKFLLRKIAESIRRKRGGN</sequence>
<dbReference type="InterPro" id="IPR007235">
    <property type="entry name" value="Glyco_trans_28_C"/>
</dbReference>
<dbReference type="Proteomes" id="UP000887563">
    <property type="component" value="Unplaced"/>
</dbReference>
<evidence type="ECO:0000256" key="4">
    <source>
        <dbReference type="ARBA" id="ARBA00022679"/>
    </source>
</evidence>
<dbReference type="InterPro" id="IPR002213">
    <property type="entry name" value="UDP_glucos_trans"/>
</dbReference>
<comment type="catalytic activity">
    <reaction evidence="5">
        <text>glucuronate acceptor + UDP-alpha-D-glucuronate = acceptor beta-D-glucuronoside + UDP + H(+)</text>
        <dbReference type="Rhea" id="RHEA:21032"/>
        <dbReference type="ChEBI" id="CHEBI:15378"/>
        <dbReference type="ChEBI" id="CHEBI:58052"/>
        <dbReference type="ChEBI" id="CHEBI:58223"/>
        <dbReference type="ChEBI" id="CHEBI:132367"/>
        <dbReference type="ChEBI" id="CHEBI:132368"/>
        <dbReference type="EC" id="2.4.1.17"/>
    </reaction>
</comment>
<dbReference type="SUPFAM" id="SSF53756">
    <property type="entry name" value="UDP-Glycosyltransferase/glycogen phosphorylase"/>
    <property type="match status" value="1"/>
</dbReference>
<accession>A0A914LIY9</accession>
<evidence type="ECO:0000256" key="2">
    <source>
        <dbReference type="ARBA" id="ARBA00012544"/>
    </source>
</evidence>
<evidence type="ECO:0000313" key="7">
    <source>
        <dbReference type="Proteomes" id="UP000887563"/>
    </source>
</evidence>
<dbReference type="CDD" id="cd03784">
    <property type="entry name" value="GT1_Gtf-like"/>
    <property type="match status" value="1"/>
</dbReference>
<dbReference type="GO" id="GO:0015020">
    <property type="term" value="F:glucuronosyltransferase activity"/>
    <property type="evidence" value="ECO:0007669"/>
    <property type="project" value="UniProtKB-EC"/>
</dbReference>
<protein>
    <recommendedName>
        <fullName evidence="2">glucuronosyltransferase</fullName>
        <ecNumber evidence="2">2.4.1.17</ecNumber>
    </recommendedName>
</protein>
<proteinExistence type="inferred from homology"/>
<dbReference type="PANTHER" id="PTHR48043">
    <property type="entry name" value="EG:EG0003.4 PROTEIN-RELATED"/>
    <property type="match status" value="1"/>
</dbReference>
<dbReference type="Pfam" id="PF04101">
    <property type="entry name" value="Glyco_tran_28_C"/>
    <property type="match status" value="1"/>
</dbReference>
<name>A0A914LIY9_MELIC</name>
<keyword evidence="7" id="KW-1185">Reference proteome</keyword>
<evidence type="ECO:0000256" key="1">
    <source>
        <dbReference type="ARBA" id="ARBA00009995"/>
    </source>
</evidence>
<dbReference type="WBParaSite" id="Minc3s00567g14382">
    <property type="protein sequence ID" value="Minc3s00567g14382"/>
    <property type="gene ID" value="Minc3s00567g14382"/>
</dbReference>
<dbReference type="PANTHER" id="PTHR48043:SF145">
    <property type="entry name" value="FI06409P-RELATED"/>
    <property type="match status" value="1"/>
</dbReference>
<reference evidence="8" key="1">
    <citation type="submission" date="2022-11" db="UniProtKB">
        <authorList>
            <consortium name="WormBaseParasite"/>
        </authorList>
    </citation>
    <scope>IDENTIFICATION</scope>
</reference>
<organism evidence="7 8">
    <name type="scientific">Meloidogyne incognita</name>
    <name type="common">Southern root-knot nematode worm</name>
    <name type="synonym">Oxyuris incognita</name>
    <dbReference type="NCBI Taxonomy" id="6306"/>
    <lineage>
        <taxon>Eukaryota</taxon>
        <taxon>Metazoa</taxon>
        <taxon>Ecdysozoa</taxon>
        <taxon>Nematoda</taxon>
        <taxon>Chromadorea</taxon>
        <taxon>Rhabditida</taxon>
        <taxon>Tylenchina</taxon>
        <taxon>Tylenchomorpha</taxon>
        <taxon>Tylenchoidea</taxon>
        <taxon>Meloidogynidae</taxon>
        <taxon>Meloidogyninae</taxon>
        <taxon>Meloidogyne</taxon>
        <taxon>Meloidogyne incognita group</taxon>
    </lineage>
</organism>
<comment type="similarity">
    <text evidence="1">Belongs to the UDP-glycosyltransferase family.</text>
</comment>
<dbReference type="Gene3D" id="3.40.50.2000">
    <property type="entry name" value="Glycogen Phosphorylase B"/>
    <property type="match status" value="1"/>
</dbReference>
<dbReference type="AlphaFoldDB" id="A0A914LIY9"/>
<dbReference type="InterPro" id="IPR050271">
    <property type="entry name" value="UDP-glycosyltransferase"/>
</dbReference>
<feature type="domain" description="Glycosyl transferase family 28 C-terminal" evidence="6">
    <location>
        <begin position="82"/>
        <end position="175"/>
    </location>
</feature>
<dbReference type="EC" id="2.4.1.17" evidence="2"/>
<keyword evidence="4" id="KW-0808">Transferase</keyword>
<evidence type="ECO:0000313" key="8">
    <source>
        <dbReference type="WBParaSite" id="Minc3s00567g14382"/>
    </source>
</evidence>